<feature type="domain" description="Guanylate kinase-like" evidence="4">
    <location>
        <begin position="2"/>
        <end position="173"/>
    </location>
</feature>
<keyword evidence="2" id="KW-0808">Transferase</keyword>
<dbReference type="PANTHER" id="PTHR23117">
    <property type="entry name" value="GUANYLATE KINASE-RELATED"/>
    <property type="match status" value="1"/>
</dbReference>
<dbReference type="AlphaFoldDB" id="L2GTG1"/>
<dbReference type="Proteomes" id="UP000011081">
    <property type="component" value="Unassembled WGS sequence"/>
</dbReference>
<gene>
    <name evidence="5" type="ORF">VCUG_01928</name>
</gene>
<dbReference type="InterPro" id="IPR027417">
    <property type="entry name" value="P-loop_NTPase"/>
</dbReference>
<dbReference type="InterPro" id="IPR008145">
    <property type="entry name" value="GK/Ca_channel_bsu"/>
</dbReference>
<dbReference type="HOGENOM" id="CLU_001715_1_2_1"/>
<comment type="similarity">
    <text evidence="1">Belongs to the guanylate kinase family.</text>
</comment>
<evidence type="ECO:0000256" key="1">
    <source>
        <dbReference type="ARBA" id="ARBA00005790"/>
    </source>
</evidence>
<dbReference type="SUPFAM" id="SSF52540">
    <property type="entry name" value="P-loop containing nucleoside triphosphate hydrolases"/>
    <property type="match status" value="1"/>
</dbReference>
<dbReference type="GO" id="GO:0005829">
    <property type="term" value="C:cytosol"/>
    <property type="evidence" value="ECO:0007669"/>
    <property type="project" value="TreeGrafter"/>
</dbReference>
<evidence type="ECO:0000313" key="6">
    <source>
        <dbReference type="Proteomes" id="UP000011081"/>
    </source>
</evidence>
<dbReference type="FunCoup" id="L2GTG1">
    <property type="interactions" value="127"/>
</dbReference>
<dbReference type="Gene3D" id="3.40.50.300">
    <property type="entry name" value="P-loop containing nucleotide triphosphate hydrolases"/>
    <property type="match status" value="1"/>
</dbReference>
<sequence length="174" mass="20673">MPKLVIITGTSGCGKSTLIKRILHYKNISLSVSHTTREKRPGENNHVDYHFITKEEFVRMNSLNEFYETTFYDNHYYGTAKSELNKNEYIVIDCDRIGAAKFNEFDNVKIFCYNTKDVLYERLMKRYDDKEKAEKRLQSYEIDMKTYREGSYSYSIFTDEIERNVRELEAVIFG</sequence>
<evidence type="ECO:0000256" key="2">
    <source>
        <dbReference type="ARBA" id="ARBA00022679"/>
    </source>
</evidence>
<dbReference type="OMA" id="IFVFTGP"/>
<dbReference type="PROSITE" id="PS50052">
    <property type="entry name" value="GUANYLATE_KINASE_2"/>
    <property type="match status" value="1"/>
</dbReference>
<dbReference type="PANTHER" id="PTHR23117:SF13">
    <property type="entry name" value="GUANYLATE KINASE"/>
    <property type="match status" value="1"/>
</dbReference>
<dbReference type="CDD" id="cd00071">
    <property type="entry name" value="GMPK"/>
    <property type="match status" value="1"/>
</dbReference>
<protein>
    <recommendedName>
        <fullName evidence="4">Guanylate kinase-like domain-containing protein</fullName>
    </recommendedName>
</protein>
<dbReference type="GO" id="GO:0004385">
    <property type="term" value="F:GMP kinase activity"/>
    <property type="evidence" value="ECO:0007669"/>
    <property type="project" value="TreeGrafter"/>
</dbReference>
<dbReference type="EMBL" id="GL877439">
    <property type="protein sequence ID" value="ELA46598.1"/>
    <property type="molecule type" value="Genomic_DNA"/>
</dbReference>
<dbReference type="InterPro" id="IPR008144">
    <property type="entry name" value="Guanylate_kin-like_dom"/>
</dbReference>
<organism evidence="5 6">
    <name type="scientific">Vavraia culicis (isolate floridensis)</name>
    <name type="common">Microsporidian parasite</name>
    <dbReference type="NCBI Taxonomy" id="948595"/>
    <lineage>
        <taxon>Eukaryota</taxon>
        <taxon>Fungi</taxon>
        <taxon>Fungi incertae sedis</taxon>
        <taxon>Microsporidia</taxon>
        <taxon>Pleistophoridae</taxon>
        <taxon>Vavraia</taxon>
    </lineage>
</organism>
<reference evidence="6" key="1">
    <citation type="submission" date="2011-03" db="EMBL/GenBank/DDBJ databases">
        <title>The genome sequence of Vavraia culicis strain floridensis.</title>
        <authorList>
            <consortium name="The Broad Institute Genome Sequencing Platform"/>
            <person name="Cuomo C."/>
            <person name="Becnel J."/>
            <person name="Sanscrainte N."/>
            <person name="Young S.K."/>
            <person name="Zeng Q."/>
            <person name="Gargeya S."/>
            <person name="Fitzgerald M."/>
            <person name="Haas B."/>
            <person name="Abouelleil A."/>
            <person name="Alvarado L."/>
            <person name="Arachchi H.M."/>
            <person name="Berlin A."/>
            <person name="Chapman S.B."/>
            <person name="Gearin G."/>
            <person name="Goldberg J."/>
            <person name="Griggs A."/>
            <person name="Gujja S."/>
            <person name="Hansen M."/>
            <person name="Heiman D."/>
            <person name="Howarth C."/>
            <person name="Larimer J."/>
            <person name="Lui A."/>
            <person name="MacDonald P.J.P."/>
            <person name="McCowen C."/>
            <person name="Montmayeur A."/>
            <person name="Murphy C."/>
            <person name="Neiman D."/>
            <person name="Pearson M."/>
            <person name="Priest M."/>
            <person name="Roberts A."/>
            <person name="Saif S."/>
            <person name="Shea T."/>
            <person name="Sisk P."/>
            <person name="Stolte C."/>
            <person name="Sykes S."/>
            <person name="Wortman J."/>
            <person name="Nusbaum C."/>
            <person name="Birren B."/>
        </authorList>
    </citation>
    <scope>NUCLEOTIDE SEQUENCE [LARGE SCALE GENOMIC DNA]</scope>
    <source>
        <strain evidence="6">floridensis</strain>
    </source>
</reference>
<keyword evidence="3" id="KW-0418">Kinase</keyword>
<proteinExistence type="inferred from homology"/>
<keyword evidence="6" id="KW-1185">Reference proteome</keyword>
<dbReference type="Pfam" id="PF00625">
    <property type="entry name" value="Guanylate_kin"/>
    <property type="match status" value="1"/>
</dbReference>
<dbReference type="RefSeq" id="XP_008074941.1">
    <property type="nucleotide sequence ID" value="XM_008076750.1"/>
</dbReference>
<dbReference type="InParanoid" id="L2GTG1"/>
<dbReference type="STRING" id="948595.L2GTG1"/>
<name>L2GTG1_VAVCU</name>
<evidence type="ECO:0000256" key="3">
    <source>
        <dbReference type="ARBA" id="ARBA00022777"/>
    </source>
</evidence>
<dbReference type="SMART" id="SM00072">
    <property type="entry name" value="GuKc"/>
    <property type="match status" value="1"/>
</dbReference>
<accession>L2GTG1</accession>
<evidence type="ECO:0000313" key="5">
    <source>
        <dbReference type="EMBL" id="ELA46598.1"/>
    </source>
</evidence>
<dbReference type="VEuPathDB" id="MicrosporidiaDB:VCUG_01928"/>
<dbReference type="GeneID" id="19879797"/>
<evidence type="ECO:0000259" key="4">
    <source>
        <dbReference type="PROSITE" id="PS50052"/>
    </source>
</evidence>
<dbReference type="OrthoDB" id="6334211at2759"/>